<proteinExistence type="predicted"/>
<evidence type="ECO:0000313" key="1">
    <source>
        <dbReference type="EMBL" id="MPC52325.1"/>
    </source>
</evidence>
<name>A0A5B7G4E1_PORTR</name>
<comment type="caution">
    <text evidence="1">The sequence shown here is derived from an EMBL/GenBank/DDBJ whole genome shotgun (WGS) entry which is preliminary data.</text>
</comment>
<evidence type="ECO:0000313" key="2">
    <source>
        <dbReference type="Proteomes" id="UP000324222"/>
    </source>
</evidence>
<reference evidence="1 2" key="1">
    <citation type="submission" date="2019-05" db="EMBL/GenBank/DDBJ databases">
        <title>Another draft genome of Portunus trituberculatus and its Hox gene families provides insights of decapod evolution.</title>
        <authorList>
            <person name="Jeong J.-H."/>
            <person name="Song I."/>
            <person name="Kim S."/>
            <person name="Choi T."/>
            <person name="Kim D."/>
            <person name="Ryu S."/>
            <person name="Kim W."/>
        </authorList>
    </citation>
    <scope>NUCLEOTIDE SEQUENCE [LARGE SCALE GENOMIC DNA]</scope>
    <source>
        <tissue evidence="1">Muscle</tissue>
    </source>
</reference>
<sequence>MIGKWLGTVRSMGGISKPPHLANLSLAKFSFGGRVATDHRVHAWRFEFQLGGLLASARRTTRLPGDRGNEFWRFTANVASTSATGVPVGVARLLKVCERPLVIRPCGLYTVSRSNLLAVCKQSEIPRTVKCSVFTGWFNSEVGQHRLAIGPVVSKHCIMMY</sequence>
<gene>
    <name evidence="1" type="ORF">E2C01_046190</name>
</gene>
<protein>
    <submittedName>
        <fullName evidence="1">Uncharacterized protein</fullName>
    </submittedName>
</protein>
<dbReference type="AlphaFoldDB" id="A0A5B7G4E1"/>
<organism evidence="1 2">
    <name type="scientific">Portunus trituberculatus</name>
    <name type="common">Swimming crab</name>
    <name type="synonym">Neptunus trituberculatus</name>
    <dbReference type="NCBI Taxonomy" id="210409"/>
    <lineage>
        <taxon>Eukaryota</taxon>
        <taxon>Metazoa</taxon>
        <taxon>Ecdysozoa</taxon>
        <taxon>Arthropoda</taxon>
        <taxon>Crustacea</taxon>
        <taxon>Multicrustacea</taxon>
        <taxon>Malacostraca</taxon>
        <taxon>Eumalacostraca</taxon>
        <taxon>Eucarida</taxon>
        <taxon>Decapoda</taxon>
        <taxon>Pleocyemata</taxon>
        <taxon>Brachyura</taxon>
        <taxon>Eubrachyura</taxon>
        <taxon>Portunoidea</taxon>
        <taxon>Portunidae</taxon>
        <taxon>Portuninae</taxon>
        <taxon>Portunus</taxon>
    </lineage>
</organism>
<accession>A0A5B7G4E1</accession>
<dbReference type="Proteomes" id="UP000324222">
    <property type="component" value="Unassembled WGS sequence"/>
</dbReference>
<dbReference type="EMBL" id="VSRR010010788">
    <property type="protein sequence ID" value="MPC52325.1"/>
    <property type="molecule type" value="Genomic_DNA"/>
</dbReference>
<keyword evidence="2" id="KW-1185">Reference proteome</keyword>